<name>A0ACC3YN09_COLTU</name>
<reference evidence="1 2" key="1">
    <citation type="journal article" date="2020" name="Phytopathology">
        <title>Genome Sequence Resources of Colletotrichum truncatum, C. plurivorum, C. musicola, and C. sojae: Four Species Pathogenic to Soybean (Glycine max).</title>
        <authorList>
            <person name="Rogerio F."/>
            <person name="Boufleur T.R."/>
            <person name="Ciampi-Guillardi M."/>
            <person name="Sukno S.A."/>
            <person name="Thon M.R."/>
            <person name="Massola Junior N.S."/>
            <person name="Baroncelli R."/>
        </authorList>
    </citation>
    <scope>NUCLEOTIDE SEQUENCE [LARGE SCALE GENOMIC DNA]</scope>
    <source>
        <strain evidence="1 2">CMES1059</strain>
    </source>
</reference>
<protein>
    <submittedName>
        <fullName evidence="1">Heterokaryon incompatibility protein</fullName>
    </submittedName>
</protein>
<dbReference type="EMBL" id="VUJX02000008">
    <property type="protein sequence ID" value="KAL0933286.1"/>
    <property type="molecule type" value="Genomic_DNA"/>
</dbReference>
<gene>
    <name evidence="1" type="ORF">CTRU02_212249</name>
</gene>
<comment type="caution">
    <text evidence="1">The sequence shown here is derived from an EMBL/GenBank/DDBJ whole genome shotgun (WGS) entry which is preliminary data.</text>
</comment>
<evidence type="ECO:0000313" key="2">
    <source>
        <dbReference type="Proteomes" id="UP000805649"/>
    </source>
</evidence>
<organism evidence="1 2">
    <name type="scientific">Colletotrichum truncatum</name>
    <name type="common">Anthracnose fungus</name>
    <name type="synonym">Colletotrichum capsici</name>
    <dbReference type="NCBI Taxonomy" id="5467"/>
    <lineage>
        <taxon>Eukaryota</taxon>
        <taxon>Fungi</taxon>
        <taxon>Dikarya</taxon>
        <taxon>Ascomycota</taxon>
        <taxon>Pezizomycotina</taxon>
        <taxon>Sordariomycetes</taxon>
        <taxon>Hypocreomycetidae</taxon>
        <taxon>Glomerellales</taxon>
        <taxon>Glomerellaceae</taxon>
        <taxon>Colletotrichum</taxon>
        <taxon>Colletotrichum truncatum species complex</taxon>
    </lineage>
</organism>
<proteinExistence type="predicted"/>
<accession>A0ACC3YN09</accession>
<evidence type="ECO:0000313" key="1">
    <source>
        <dbReference type="EMBL" id="KAL0933286.1"/>
    </source>
</evidence>
<keyword evidence="2" id="KW-1185">Reference proteome</keyword>
<sequence>MAYQSPENPANHSYKRIESQSLPKSLSEEERVIVQNGEPQPNLSFDGKSTTTGLEYNRLPDSSSYIRLLKFKEAGDSSPSIVSTSCFLQIFALSKAPPYIAISYTWGPSTPLKNIEVDGYQVPVRANCEAVLQQCYQYDSTAFYWIDAICIDQENLEEKGPQVSMMGRLYGGADHVMACTGDHEDDSELLYATLEKNAELFWEFGGFRRSHFVDEASPQTFNLWAIRKGMRFLVRLCAALNAFLKREYFQRVWIYQELALGEQVILCCGKSFLPINLFHGLSMGITTWRSPSKPWKERWILKMVGLTERMNAIGGYPKEHPFLIAGSFVKEPFLLKTLIDETTSLSCQDLRDRVYAILSLVDWKGPTPLQPDYNKDSFDLAAEFLSAAWKQEDFSSFTYIITIVKNLGLHHCPSAKTTEVMQRRNTVNALSETESPKEIETALRRGRPIEERIYVECAGSRIEYDEKEDLLFVKARNYNKTCMFEPGDEFYQSSTLAAPLDSSTFHDSIVLPRGAQVGDWIMSGPISDGLTVVVRQQADGPYFSIVGTGYRNTNEIMWWRTRFRLYLDPEDAIVVANLVLPFKSRGTLADLRVLMRTRFCGSPGSSFAQRWNWKSDMRYC</sequence>
<dbReference type="Proteomes" id="UP000805649">
    <property type="component" value="Unassembled WGS sequence"/>
</dbReference>